<comment type="caution">
    <text evidence="1">The sequence shown here is derived from an EMBL/GenBank/DDBJ whole genome shotgun (WGS) entry which is preliminary data.</text>
</comment>
<name>A0A937VWH1_UNCTE</name>
<sequence length="376" mass="42036">MILACMLVHRSSSGNSCVVYYTRWWFLALTGFLLFCCVSRSYAEVSVNLALDDPAYALLDKLVTSNLTFTNALTVKPITRLYAARLIAAAVERRREELEQTQRQEPFLDEVLEYLSSRFKSELQEIGFLHRPRRVQPFVFTPLVDIKLDTVFARNQFVPRDSSRLTANIQGVFGLQEGFAYGDDVTLRARPVSWATLGGHVAAYLEPEVIVRSDALVGDTFDAGLHKGYLKASYANIELAFGRDTLWWGPASQGDLAVSNNAPPFELLKLTTPQPVRLPGPYQDLGEFQIAYFIARLEAQRDFPHALLSGLRLTYQPASLVKFGFSNVFQAFGEGGVRLSALEYARKLFVPTLDTTGRTINGLAAYDVVLSLPFVR</sequence>
<dbReference type="Proteomes" id="UP000712673">
    <property type="component" value="Unassembled WGS sequence"/>
</dbReference>
<dbReference type="Gene3D" id="2.40.160.130">
    <property type="entry name" value="Capsule assembly protein Wzi"/>
    <property type="match status" value="1"/>
</dbReference>
<dbReference type="EMBL" id="VGLS01000011">
    <property type="protein sequence ID" value="MBM3222334.1"/>
    <property type="molecule type" value="Genomic_DNA"/>
</dbReference>
<dbReference type="AlphaFoldDB" id="A0A937VWH1"/>
<organism evidence="1 2">
    <name type="scientific">Tectimicrobiota bacterium</name>
    <dbReference type="NCBI Taxonomy" id="2528274"/>
    <lineage>
        <taxon>Bacteria</taxon>
        <taxon>Pseudomonadati</taxon>
        <taxon>Nitrospinota/Tectimicrobiota group</taxon>
        <taxon>Candidatus Tectimicrobiota</taxon>
    </lineage>
</organism>
<dbReference type="InterPro" id="IPR026950">
    <property type="entry name" value="Caps_assemb_Wzi"/>
</dbReference>
<proteinExistence type="predicted"/>
<evidence type="ECO:0000313" key="2">
    <source>
        <dbReference type="Proteomes" id="UP000712673"/>
    </source>
</evidence>
<protein>
    <submittedName>
        <fullName evidence="1">Capsule assembly Wzi family protein</fullName>
    </submittedName>
</protein>
<accession>A0A937VWH1</accession>
<dbReference type="Pfam" id="PF14052">
    <property type="entry name" value="Caps_assemb_Wzi"/>
    <property type="match status" value="1"/>
</dbReference>
<reference evidence="1" key="1">
    <citation type="submission" date="2019-03" db="EMBL/GenBank/DDBJ databases">
        <title>Lake Tanganyika Metagenome-Assembled Genomes (MAGs).</title>
        <authorList>
            <person name="Tran P."/>
        </authorList>
    </citation>
    <scope>NUCLEOTIDE SEQUENCE</scope>
    <source>
        <strain evidence="1">K_DeepCast_65m_m2_066</strain>
    </source>
</reference>
<evidence type="ECO:0000313" key="1">
    <source>
        <dbReference type="EMBL" id="MBM3222334.1"/>
    </source>
</evidence>
<dbReference type="InterPro" id="IPR038636">
    <property type="entry name" value="Wzi_sf"/>
</dbReference>
<gene>
    <name evidence="1" type="ORF">FJZ47_00815</name>
</gene>
<feature type="non-terminal residue" evidence="1">
    <location>
        <position position="376"/>
    </location>
</feature>